<dbReference type="GO" id="GO:0003677">
    <property type="term" value="F:DNA binding"/>
    <property type="evidence" value="ECO:0007669"/>
    <property type="project" value="InterPro"/>
</dbReference>
<accession>A0AAC9X0G1</accession>
<dbReference type="RefSeq" id="WP_088364737.1">
    <property type="nucleotide sequence ID" value="NZ_CP021922.1"/>
</dbReference>
<dbReference type="Pfam" id="PF03374">
    <property type="entry name" value="ANT"/>
    <property type="match status" value="1"/>
</dbReference>
<proteinExistence type="predicted"/>
<evidence type="ECO:0000259" key="1">
    <source>
        <dbReference type="Pfam" id="PF03374"/>
    </source>
</evidence>
<sequence>MADIASITKTDALTMSSREIAELTGKRHDHVLRDIRKMFQDIEGASPNLGTPLEGYVQTWTDPQNGQEYEEYALPKNLTLNLVTGYRADMRLKIIDRWLELEGRPQPKYEIPQTLGEALRLAADTEEARSKAEAKVMELTPKAAALDRISTADGTHGLYEAAKVLQVAPKKFVQWLAMNGWIYKRTGSKHWLARQEKINAGYLWHRVSTYTDANGEEKIRNDVKVLPDGLSRLAHIMPDMPVNRGASLQNDERTNLQIMQDISARLKAQNASKGRMNAMGLSMALLNMQMALPGGDGSFRVGRNRRREIMLAMGKALMQLWGDWEREGEAASA</sequence>
<evidence type="ECO:0000313" key="3">
    <source>
        <dbReference type="Proteomes" id="UP000196816"/>
    </source>
</evidence>
<organism evidence="2 3">
    <name type="scientific">Acetobacter pasteurianus subsp. pasteurianus</name>
    <dbReference type="NCBI Taxonomy" id="481145"/>
    <lineage>
        <taxon>Bacteria</taxon>
        <taxon>Pseudomonadati</taxon>
        <taxon>Pseudomonadota</taxon>
        <taxon>Alphaproteobacteria</taxon>
        <taxon>Acetobacterales</taxon>
        <taxon>Acetobacteraceae</taxon>
        <taxon>Acetobacter</taxon>
    </lineage>
</organism>
<dbReference type="Proteomes" id="UP000196816">
    <property type="component" value="Chromosome"/>
</dbReference>
<dbReference type="EMBL" id="CP021922">
    <property type="protein sequence ID" value="ASC05226.1"/>
    <property type="molecule type" value="Genomic_DNA"/>
</dbReference>
<gene>
    <name evidence="2" type="ORF">S101468_00959</name>
</gene>
<dbReference type="InterPro" id="IPR014054">
    <property type="entry name" value="Phage_regulatory_Rha"/>
</dbReference>
<protein>
    <submittedName>
        <fullName evidence="2">Antirepressor protein</fullName>
    </submittedName>
</protein>
<dbReference type="Pfam" id="PF09669">
    <property type="entry name" value="Phage_pRha"/>
    <property type="match status" value="1"/>
</dbReference>
<name>A0AAC9X0G1_ACEPA</name>
<dbReference type="AlphaFoldDB" id="A0AAC9X0G1"/>
<dbReference type="InterPro" id="IPR005039">
    <property type="entry name" value="Ant_C"/>
</dbReference>
<evidence type="ECO:0000313" key="2">
    <source>
        <dbReference type="EMBL" id="ASC05226.1"/>
    </source>
</evidence>
<feature type="domain" description="Antirepressor protein C-terminal" evidence="1">
    <location>
        <begin position="133"/>
        <end position="235"/>
    </location>
</feature>
<reference evidence="2 3" key="1">
    <citation type="submission" date="2017-06" db="EMBL/GenBank/DDBJ databases">
        <title>Genome sequence of Acetobacter pasteurianus subsp. pasteurianus strain SRCM101468.</title>
        <authorList>
            <person name="Cho S.H."/>
        </authorList>
    </citation>
    <scope>NUCLEOTIDE SEQUENCE [LARGE SCALE GENOMIC DNA]</scope>
    <source>
        <strain evidence="2 3">SRCM101468</strain>
    </source>
</reference>